<evidence type="ECO:0000256" key="5">
    <source>
        <dbReference type="ARBA" id="ARBA00012290"/>
    </source>
</evidence>
<evidence type="ECO:0000256" key="1">
    <source>
        <dbReference type="ARBA" id="ARBA00001911"/>
    </source>
</evidence>
<dbReference type="GO" id="GO:0048040">
    <property type="term" value="F:UDP-glucuronate decarboxylase activity"/>
    <property type="evidence" value="ECO:0007669"/>
    <property type="project" value="UniProtKB-EC"/>
</dbReference>
<keyword evidence="14" id="KW-0456">Lyase</keyword>
<evidence type="ECO:0000256" key="6">
    <source>
        <dbReference type="ARBA" id="ARBA00022692"/>
    </source>
</evidence>
<evidence type="ECO:0000256" key="13">
    <source>
        <dbReference type="ARBA" id="ARBA00023180"/>
    </source>
</evidence>
<dbReference type="AlphaFoldDB" id="A0A6C0B888"/>
<dbReference type="FunFam" id="3.40.50.720:FF:000065">
    <property type="entry name" value="UDP-glucuronic acid decarboxylase 1"/>
    <property type="match status" value="1"/>
</dbReference>
<evidence type="ECO:0000256" key="8">
    <source>
        <dbReference type="ARBA" id="ARBA00022968"/>
    </source>
</evidence>
<dbReference type="Pfam" id="PF16363">
    <property type="entry name" value="GDP_Man_Dehyd"/>
    <property type="match status" value="1"/>
</dbReference>
<reference evidence="16" key="1">
    <citation type="journal article" date="2020" name="Nature">
        <title>Giant virus diversity and host interactions through global metagenomics.</title>
        <authorList>
            <person name="Schulz F."/>
            <person name="Roux S."/>
            <person name="Paez-Espino D."/>
            <person name="Jungbluth S."/>
            <person name="Walsh D.A."/>
            <person name="Denef V.J."/>
            <person name="McMahon K.D."/>
            <person name="Konstantinidis K.T."/>
            <person name="Eloe-Fadrosh E.A."/>
            <person name="Kyrpides N.C."/>
            <person name="Woyke T."/>
        </authorList>
    </citation>
    <scope>NUCLEOTIDE SEQUENCE</scope>
    <source>
        <strain evidence="16">GVMAG-M-3300010158-13</strain>
    </source>
</reference>
<keyword evidence="10" id="KW-0520">NAD</keyword>
<dbReference type="InterPro" id="IPR036291">
    <property type="entry name" value="NAD(P)-bd_dom_sf"/>
</dbReference>
<keyword evidence="9" id="KW-1133">Transmembrane helix</keyword>
<keyword evidence="8" id="KW-0735">Signal-anchor</keyword>
<dbReference type="PANTHER" id="PTHR43078:SF6">
    <property type="entry name" value="UDP-GLUCURONIC ACID DECARBOXYLASE 1"/>
    <property type="match status" value="1"/>
</dbReference>
<organism evidence="16">
    <name type="scientific">viral metagenome</name>
    <dbReference type="NCBI Taxonomy" id="1070528"/>
    <lineage>
        <taxon>unclassified sequences</taxon>
        <taxon>metagenomes</taxon>
        <taxon>organismal metagenomes</taxon>
    </lineage>
</organism>
<evidence type="ECO:0000256" key="10">
    <source>
        <dbReference type="ARBA" id="ARBA00023027"/>
    </source>
</evidence>
<dbReference type="GO" id="GO:0042732">
    <property type="term" value="P:D-xylose metabolic process"/>
    <property type="evidence" value="ECO:0007669"/>
    <property type="project" value="InterPro"/>
</dbReference>
<name>A0A6C0B888_9ZZZZ</name>
<keyword evidence="12" id="KW-0472">Membrane</keyword>
<evidence type="ECO:0000256" key="14">
    <source>
        <dbReference type="ARBA" id="ARBA00023239"/>
    </source>
</evidence>
<dbReference type="EC" id="4.1.1.35" evidence="5"/>
<accession>A0A6C0B888</accession>
<evidence type="ECO:0000256" key="2">
    <source>
        <dbReference type="ARBA" id="ARBA00004447"/>
    </source>
</evidence>
<evidence type="ECO:0000256" key="4">
    <source>
        <dbReference type="ARBA" id="ARBA00007505"/>
    </source>
</evidence>
<comment type="pathway">
    <text evidence="3">Nucleotide-sugar biosynthesis; UDP-alpha-D-xylose biosynthesis; UDP-alpha-D-xylose from UDP-alpha-D-glucuronate: step 1/1.</text>
</comment>
<dbReference type="EMBL" id="MN739092">
    <property type="protein sequence ID" value="QHS88064.1"/>
    <property type="molecule type" value="Genomic_DNA"/>
</dbReference>
<comment type="cofactor">
    <cofactor evidence="1">
        <name>NAD(+)</name>
        <dbReference type="ChEBI" id="CHEBI:57540"/>
    </cofactor>
</comment>
<evidence type="ECO:0000256" key="7">
    <source>
        <dbReference type="ARBA" id="ARBA00022793"/>
    </source>
</evidence>
<keyword evidence="6" id="KW-0812">Transmembrane</keyword>
<sequence>MYLQYYLIYMQDMKYILITGGAGFLGSNLCKYLLKDERNFIYCVDNLITGNKKNLEEIMDHPRFSFYEYDITCLTVPIDLRFVWLNEIYHLACIASPPKYKSHSLETLITSFQGTKNMLELARVSNSKILFSSTSEVYGDPLIHPQTEEYYGNVNTVGERSCYDEGKRVAETLIYEYRRLYNVDAKIVRIFNTYGPFMDIDDGRVITNFIKQVAANMPLIINGNGSQTRSFCYVDDMIEGLYKMMDSDEKGPINIGNPFCEFSLNELVVKFEDCYSKKLKVVYIESTENDPKQRKPDISKANKLLGWTPKITLDVGLQKTIDYFKSSSDSFHL</sequence>
<evidence type="ECO:0000256" key="3">
    <source>
        <dbReference type="ARBA" id="ARBA00005100"/>
    </source>
</evidence>
<keyword evidence="13" id="KW-0325">Glycoprotein</keyword>
<comment type="subcellular location">
    <subcellularLocation>
        <location evidence="2">Golgi apparatus</location>
        <location evidence="2">Golgi stack membrane</location>
        <topology evidence="2">Single-pass type II membrane protein</topology>
    </subcellularLocation>
</comment>
<dbReference type="GO" id="GO:0033320">
    <property type="term" value="P:UDP-D-xylose biosynthetic process"/>
    <property type="evidence" value="ECO:0007669"/>
    <property type="project" value="UniProtKB-UniPathway"/>
</dbReference>
<dbReference type="InterPro" id="IPR044516">
    <property type="entry name" value="UXS-like"/>
</dbReference>
<evidence type="ECO:0000256" key="12">
    <source>
        <dbReference type="ARBA" id="ARBA00023136"/>
    </source>
</evidence>
<dbReference type="UniPathway" id="UPA00796">
    <property type="reaction ID" value="UER00771"/>
</dbReference>
<comment type="similarity">
    <text evidence="4">Belongs to the NAD(P)-dependent epimerase/dehydratase family. UDP-glucuronic acid decarboxylase subfamily.</text>
</comment>
<keyword evidence="11" id="KW-0333">Golgi apparatus</keyword>
<evidence type="ECO:0000259" key="15">
    <source>
        <dbReference type="Pfam" id="PF16363"/>
    </source>
</evidence>
<evidence type="ECO:0000313" key="16">
    <source>
        <dbReference type="EMBL" id="QHS88064.1"/>
    </source>
</evidence>
<dbReference type="InterPro" id="IPR016040">
    <property type="entry name" value="NAD(P)-bd_dom"/>
</dbReference>
<proteinExistence type="inferred from homology"/>
<dbReference type="SUPFAM" id="SSF51735">
    <property type="entry name" value="NAD(P)-binding Rossmann-fold domains"/>
    <property type="match status" value="1"/>
</dbReference>
<evidence type="ECO:0000256" key="9">
    <source>
        <dbReference type="ARBA" id="ARBA00022989"/>
    </source>
</evidence>
<dbReference type="GO" id="GO:0032580">
    <property type="term" value="C:Golgi cisterna membrane"/>
    <property type="evidence" value="ECO:0007669"/>
    <property type="project" value="UniProtKB-SubCell"/>
</dbReference>
<evidence type="ECO:0000256" key="11">
    <source>
        <dbReference type="ARBA" id="ARBA00023034"/>
    </source>
</evidence>
<feature type="domain" description="NAD(P)-binding" evidence="15">
    <location>
        <begin position="17"/>
        <end position="320"/>
    </location>
</feature>
<dbReference type="Gene3D" id="3.40.50.720">
    <property type="entry name" value="NAD(P)-binding Rossmann-like Domain"/>
    <property type="match status" value="1"/>
</dbReference>
<keyword evidence="7" id="KW-0210">Decarboxylase</keyword>
<dbReference type="PANTHER" id="PTHR43078">
    <property type="entry name" value="UDP-GLUCURONIC ACID DECARBOXYLASE-RELATED"/>
    <property type="match status" value="1"/>
</dbReference>
<dbReference type="GO" id="GO:0070403">
    <property type="term" value="F:NAD+ binding"/>
    <property type="evidence" value="ECO:0007669"/>
    <property type="project" value="InterPro"/>
</dbReference>
<protein>
    <recommendedName>
        <fullName evidence="5">UDP-glucuronate decarboxylase</fullName>
        <ecNumber evidence="5">4.1.1.35</ecNumber>
    </recommendedName>
</protein>